<gene>
    <name evidence="2" type="ORF">A9Q84_05260</name>
</gene>
<accession>A0A1Y5FFG7</accession>
<dbReference type="SUPFAM" id="SSF51269">
    <property type="entry name" value="AFP III-like domain"/>
    <property type="match status" value="1"/>
</dbReference>
<organism evidence="2 3">
    <name type="scientific">Halobacteriovorax marinus</name>
    <dbReference type="NCBI Taxonomy" id="97084"/>
    <lineage>
        <taxon>Bacteria</taxon>
        <taxon>Pseudomonadati</taxon>
        <taxon>Bdellovibrionota</taxon>
        <taxon>Bacteriovoracia</taxon>
        <taxon>Bacteriovoracales</taxon>
        <taxon>Halobacteriovoraceae</taxon>
        <taxon>Halobacteriovorax</taxon>
    </lineage>
</organism>
<name>A0A1Y5FFG7_9BACT</name>
<proteinExistence type="predicted"/>
<protein>
    <submittedName>
        <fullName evidence="2">N-acetylneuraminate synthase</fullName>
    </submittedName>
</protein>
<evidence type="ECO:0000259" key="1">
    <source>
        <dbReference type="PROSITE" id="PS50844"/>
    </source>
</evidence>
<feature type="domain" description="AFP-like" evidence="1">
    <location>
        <begin position="306"/>
        <end position="358"/>
    </location>
</feature>
<dbReference type="InterPro" id="IPR013785">
    <property type="entry name" value="Aldolase_TIM"/>
</dbReference>
<dbReference type="Pfam" id="PF03102">
    <property type="entry name" value="NeuB"/>
    <property type="match status" value="1"/>
</dbReference>
<dbReference type="NCBIfam" id="TIGR03569">
    <property type="entry name" value="NeuB_NnaB"/>
    <property type="match status" value="1"/>
</dbReference>
<comment type="caution">
    <text evidence="2">The sequence shown here is derived from an EMBL/GenBank/DDBJ whole genome shotgun (WGS) entry which is preliminary data.</text>
</comment>
<dbReference type="InterPro" id="IPR057736">
    <property type="entry name" value="SAF_PseI/NeuA/NeuB"/>
</dbReference>
<dbReference type="InterPro" id="IPR006190">
    <property type="entry name" value="SAF_AFP_Neu5Ac"/>
</dbReference>
<dbReference type="AlphaFoldDB" id="A0A1Y5FFG7"/>
<dbReference type="CDD" id="cd11615">
    <property type="entry name" value="SAF_NeuB_like"/>
    <property type="match status" value="1"/>
</dbReference>
<dbReference type="PANTHER" id="PTHR42966:SF1">
    <property type="entry name" value="SIALIC ACID SYNTHASE"/>
    <property type="match status" value="1"/>
</dbReference>
<dbReference type="InterPro" id="IPR020007">
    <property type="entry name" value="NeuB/NeuA"/>
</dbReference>
<dbReference type="Proteomes" id="UP000196531">
    <property type="component" value="Unassembled WGS sequence"/>
</dbReference>
<dbReference type="PROSITE" id="PS50844">
    <property type="entry name" value="AFP_LIKE"/>
    <property type="match status" value="1"/>
</dbReference>
<dbReference type="InterPro" id="IPR013132">
    <property type="entry name" value="PseI/NeuA/B-like_N"/>
</dbReference>
<dbReference type="Gene3D" id="3.20.20.70">
    <property type="entry name" value="Aldolase class I"/>
    <property type="match status" value="1"/>
</dbReference>
<dbReference type="PANTHER" id="PTHR42966">
    <property type="entry name" value="N-ACETYLNEURAMINATE SYNTHASE"/>
    <property type="match status" value="1"/>
</dbReference>
<dbReference type="SUPFAM" id="SSF51569">
    <property type="entry name" value="Aldolase"/>
    <property type="match status" value="1"/>
</dbReference>
<dbReference type="InterPro" id="IPR051690">
    <property type="entry name" value="PseI-like"/>
</dbReference>
<dbReference type="InterPro" id="IPR036732">
    <property type="entry name" value="AFP_Neu5c_C_sf"/>
</dbReference>
<evidence type="ECO:0000313" key="2">
    <source>
        <dbReference type="EMBL" id="OUR98974.1"/>
    </source>
</evidence>
<dbReference type="GO" id="GO:0047444">
    <property type="term" value="F:N-acylneuraminate-9-phosphate synthase activity"/>
    <property type="evidence" value="ECO:0007669"/>
    <property type="project" value="TreeGrafter"/>
</dbReference>
<evidence type="ECO:0000313" key="3">
    <source>
        <dbReference type="Proteomes" id="UP000196531"/>
    </source>
</evidence>
<dbReference type="Gene3D" id="3.90.1210.10">
    <property type="entry name" value="Antifreeze-like/N-acetylneuraminic acid synthase C-terminal domain"/>
    <property type="match status" value="1"/>
</dbReference>
<dbReference type="GO" id="GO:0016051">
    <property type="term" value="P:carbohydrate biosynthetic process"/>
    <property type="evidence" value="ECO:0007669"/>
    <property type="project" value="InterPro"/>
</dbReference>
<reference evidence="3" key="1">
    <citation type="journal article" date="2017" name="Proc. Natl. Acad. Sci. U.S.A.">
        <title>Simulation of Deepwater Horizon oil plume reveals substrate specialization within a complex community of hydrocarbon-degraders.</title>
        <authorList>
            <person name="Hu P."/>
            <person name="Dubinsky E.A."/>
            <person name="Probst A.J."/>
            <person name="Wang J."/>
            <person name="Sieber C.M.K."/>
            <person name="Tom L.M."/>
            <person name="Gardinali P."/>
            <person name="Banfield J.F."/>
            <person name="Atlas R.M."/>
            <person name="Andersen G.L."/>
        </authorList>
    </citation>
    <scope>NUCLEOTIDE SEQUENCE [LARGE SCALE GENOMIC DNA]</scope>
</reference>
<dbReference type="EMBL" id="MAAO01000004">
    <property type="protein sequence ID" value="OUR98974.1"/>
    <property type="molecule type" value="Genomic_DNA"/>
</dbReference>
<sequence>MSHSVFIIAEAGVNHNGSIDLAKKLIDVAVDSGVDAVKFQTFKANKLVVKDASMAEYQKENTGKVESQFEMLKRLELNYSEHQELFDYCNSRGIRFLSTPFDVDSLHMLIREFSLPFIKVSSGDLTNSPFLLEIARLGQKVIISTGMATIEEVREALGVLAFGYLKKEVVNIHNFKKAFSCNEGRAKLKENVTLLHCTTQYPTEMCDVNLNAMKTLREEFDLRTGYSDHTMGIHVAIGAVSLGASVIEKHFTLDREMPGPDHRASLEPIELKEMVSNIRDIEESLGSFVKKATQAELKNKVVARKSIVASREIKKGDFFSKDNLTFKRPEGGMKPIEFWSCLGEKANRSFKENDMVEL</sequence>